<dbReference type="GO" id="GO:0005524">
    <property type="term" value="F:ATP binding"/>
    <property type="evidence" value="ECO:0007669"/>
    <property type="project" value="UniProtKB-UniRule"/>
</dbReference>
<gene>
    <name evidence="10" type="primary">pknD_4</name>
    <name evidence="10" type="ORF">SV7mr_39870</name>
</gene>
<keyword evidence="3 6" id="KW-0547">Nucleotide-binding</keyword>
<evidence type="ECO:0000256" key="5">
    <source>
        <dbReference type="PROSITE-ProRule" id="PRU00221"/>
    </source>
</evidence>
<dbReference type="InterPro" id="IPR011044">
    <property type="entry name" value="Quino_amine_DH_bsu"/>
</dbReference>
<dbReference type="InterPro" id="IPR015943">
    <property type="entry name" value="WD40/YVTN_repeat-like_dom_sf"/>
</dbReference>
<keyword evidence="11" id="KW-1185">Reference proteome</keyword>
<evidence type="ECO:0000313" key="10">
    <source>
        <dbReference type="EMBL" id="QDT61451.1"/>
    </source>
</evidence>
<keyword evidence="1 5" id="KW-0853">WD repeat</keyword>
<dbReference type="PANTHER" id="PTHR44019:SF8">
    <property type="entry name" value="POC1 CENTRIOLAR PROTEIN HOMOLOG"/>
    <property type="match status" value="1"/>
</dbReference>
<dbReference type="EMBL" id="CP036272">
    <property type="protein sequence ID" value="QDT61451.1"/>
    <property type="molecule type" value="Genomic_DNA"/>
</dbReference>
<dbReference type="CDD" id="cd14014">
    <property type="entry name" value="STKc_PknB_like"/>
    <property type="match status" value="1"/>
</dbReference>
<dbReference type="Proteomes" id="UP000315003">
    <property type="component" value="Chromosome"/>
</dbReference>
<dbReference type="PROSITE" id="PS00678">
    <property type="entry name" value="WD_REPEATS_1"/>
    <property type="match status" value="1"/>
</dbReference>
<dbReference type="InterPro" id="IPR000719">
    <property type="entry name" value="Prot_kinase_dom"/>
</dbReference>
<dbReference type="Pfam" id="PF00400">
    <property type="entry name" value="WD40"/>
    <property type="match status" value="8"/>
</dbReference>
<dbReference type="InterPro" id="IPR050505">
    <property type="entry name" value="WDR55/POC1"/>
</dbReference>
<feature type="region of interest" description="Disordered" evidence="8">
    <location>
        <begin position="43"/>
        <end position="200"/>
    </location>
</feature>
<dbReference type="PROSITE" id="PS50011">
    <property type="entry name" value="PROTEIN_KINASE_DOM"/>
    <property type="match status" value="1"/>
</dbReference>
<evidence type="ECO:0000256" key="1">
    <source>
        <dbReference type="ARBA" id="ARBA00022574"/>
    </source>
</evidence>
<name>A0A517SZJ7_9BACT</name>
<feature type="repeat" description="WD" evidence="5">
    <location>
        <begin position="1802"/>
        <end position="1827"/>
    </location>
</feature>
<evidence type="ECO:0000256" key="2">
    <source>
        <dbReference type="ARBA" id="ARBA00022737"/>
    </source>
</evidence>
<dbReference type="PROSITE" id="PS50082">
    <property type="entry name" value="WD_REPEATS_2"/>
    <property type="match status" value="7"/>
</dbReference>
<feature type="repeat" description="WD" evidence="5">
    <location>
        <begin position="1015"/>
        <end position="1049"/>
    </location>
</feature>
<dbReference type="PROSITE" id="PS00107">
    <property type="entry name" value="PROTEIN_KINASE_ATP"/>
    <property type="match status" value="1"/>
</dbReference>
<feature type="coiled-coil region" evidence="7">
    <location>
        <begin position="614"/>
        <end position="641"/>
    </location>
</feature>
<protein>
    <submittedName>
        <fullName evidence="10">Serine/threonine-protein kinase PknD</fullName>
        <ecNumber evidence="10">2.7.11.1</ecNumber>
    </submittedName>
</protein>
<dbReference type="EC" id="2.7.11.1" evidence="10"/>
<proteinExistence type="predicted"/>
<feature type="binding site" evidence="6">
    <location>
        <position position="253"/>
    </location>
    <ligand>
        <name>ATP</name>
        <dbReference type="ChEBI" id="CHEBI:30616"/>
    </ligand>
</feature>
<dbReference type="InterPro" id="IPR019775">
    <property type="entry name" value="WD40_repeat_CS"/>
</dbReference>
<dbReference type="InterPro" id="IPR008271">
    <property type="entry name" value="Ser/Thr_kinase_AS"/>
</dbReference>
<feature type="compositionally biased region" description="Low complexity" evidence="8">
    <location>
        <begin position="173"/>
        <end position="190"/>
    </location>
</feature>
<dbReference type="SUPFAM" id="SSF56112">
    <property type="entry name" value="Protein kinase-like (PK-like)"/>
    <property type="match status" value="1"/>
</dbReference>
<organism evidence="10 11">
    <name type="scientific">Stieleria bergensis</name>
    <dbReference type="NCBI Taxonomy" id="2528025"/>
    <lineage>
        <taxon>Bacteria</taxon>
        <taxon>Pseudomonadati</taxon>
        <taxon>Planctomycetota</taxon>
        <taxon>Planctomycetia</taxon>
        <taxon>Pirellulales</taxon>
        <taxon>Pirellulaceae</taxon>
        <taxon>Stieleria</taxon>
    </lineage>
</organism>
<evidence type="ECO:0000259" key="9">
    <source>
        <dbReference type="PROSITE" id="PS50011"/>
    </source>
</evidence>
<keyword evidence="10" id="KW-0808">Transferase</keyword>
<feature type="repeat" description="WD" evidence="5">
    <location>
        <begin position="1166"/>
        <end position="1207"/>
    </location>
</feature>
<reference evidence="10 11" key="1">
    <citation type="submission" date="2019-02" db="EMBL/GenBank/DDBJ databases">
        <title>Deep-cultivation of Planctomycetes and their phenomic and genomic characterization uncovers novel biology.</title>
        <authorList>
            <person name="Wiegand S."/>
            <person name="Jogler M."/>
            <person name="Boedeker C."/>
            <person name="Pinto D."/>
            <person name="Vollmers J."/>
            <person name="Rivas-Marin E."/>
            <person name="Kohn T."/>
            <person name="Peeters S.H."/>
            <person name="Heuer A."/>
            <person name="Rast P."/>
            <person name="Oberbeckmann S."/>
            <person name="Bunk B."/>
            <person name="Jeske O."/>
            <person name="Meyerdierks A."/>
            <person name="Storesund J.E."/>
            <person name="Kallscheuer N."/>
            <person name="Luecker S."/>
            <person name="Lage O.M."/>
            <person name="Pohl T."/>
            <person name="Merkel B.J."/>
            <person name="Hornburger P."/>
            <person name="Mueller R.-W."/>
            <person name="Bruemmer F."/>
            <person name="Labrenz M."/>
            <person name="Spormann A.M."/>
            <person name="Op den Camp H."/>
            <person name="Overmann J."/>
            <person name="Amann R."/>
            <person name="Jetten M.S.M."/>
            <person name="Mascher T."/>
            <person name="Medema M.H."/>
            <person name="Devos D.P."/>
            <person name="Kaster A.-K."/>
            <person name="Ovreas L."/>
            <person name="Rohde M."/>
            <person name="Galperin M.Y."/>
            <person name="Jogler C."/>
        </authorList>
    </citation>
    <scope>NUCLEOTIDE SEQUENCE [LARGE SCALE GENOMIC DNA]</scope>
    <source>
        <strain evidence="10 11">SV_7m_r</strain>
    </source>
</reference>
<feature type="repeat" description="WD" evidence="5">
    <location>
        <begin position="1345"/>
        <end position="1386"/>
    </location>
</feature>
<dbReference type="Gene3D" id="2.130.10.10">
    <property type="entry name" value="YVTN repeat-like/Quinoprotein amine dehydrogenase"/>
    <property type="match status" value="5"/>
</dbReference>
<dbReference type="SUPFAM" id="SSF50978">
    <property type="entry name" value="WD40 repeat-like"/>
    <property type="match status" value="3"/>
</dbReference>
<dbReference type="CDD" id="cd00200">
    <property type="entry name" value="WD40"/>
    <property type="match status" value="1"/>
</dbReference>
<feature type="compositionally biased region" description="Low complexity" evidence="8">
    <location>
        <begin position="71"/>
        <end position="80"/>
    </location>
</feature>
<evidence type="ECO:0000256" key="3">
    <source>
        <dbReference type="ARBA" id="ARBA00022741"/>
    </source>
</evidence>
<dbReference type="RefSeq" id="WP_145275543.1">
    <property type="nucleotide sequence ID" value="NZ_CP036272.1"/>
</dbReference>
<feature type="repeat" description="WD" evidence="5">
    <location>
        <begin position="859"/>
        <end position="900"/>
    </location>
</feature>
<dbReference type="InterPro" id="IPR001680">
    <property type="entry name" value="WD40_rpt"/>
</dbReference>
<sequence>MIVICSYCGSECHEREQAAGRCGSCACFFTGAEEVMEASAAASDATDVASTPSAAAKQPASAGPPEPPSDVPSDLPSDLPAGAPLAGPTSDRPSASSPAQGPIAASSASAAPSPTAPPATPPASDASGFDPTAIKSDSPGIPSRAESAGLIQPRKLSPQFRRHVEKTWQSTFGGSSTSEHTLSSGGSSTETKSEPPTLSIATRSIKQAADLTEGAKQGDYRLDKVIGEGSMGRVWSARQNSLDRNVAVKVPMKELANSGSVGESQFISEVVVTGQLEHPNIVPIYELGRDENGVPFYSMKHVQGKPWNELIDEKSDIENLEILMKLCDAVAFAHDRNFLHRDIKPHNVMVGQFGEVSVMDWGIAVAIAKDPNKPWASVATGPAGTPAYMAPEMAAHNPSELGVVSDIYLIGAVLYEIVTGTPPHPKRGNAREALLAAAANEIVPTDKSGELIDIAYRAMATNPYDRYQSVQELQDAIREFQSHSESIKLSESAEVHLDEARQQNSSDEFARARFAFEESVKLWAGNTAAVEGLAVATLDHAQNALEQENFELGISILDPTVAEHQGLIKKLKERRNARRRLAMLTRVAVGVAILAVVGFLVASYRYSVDQQLTAQTANDLKDKAENDRKQAVKQRDRADRMSDRAEILRLAAVDHLNIALVAEASAREEKLRAEEAGYGSEIGLAAESIRQNQFNRATSIMDRLDPAVDADPNSLKPKLRHIEWGILKEASQPPAMLDLSPNEAFRTLDSSADGSVVVAGTEEGQLHLWHNPIIAADDQLIRKQETLFQDHSVHHVAQRIDSVAISADGKTIAVAGLPLNDQAVAKNVQANLAGPAPASVHPIWIFNREAGLETPVKRLVGHQAEINCLTFSKTSNRLASSASDRTARVWDYQGDAKTIVIRNHLEQQVWSAGFSPHGKTLATACEDGRVRVWRLALQAGTAEKIADFRGHQGPVYCAVFTPDGEHIVSGGFDRQLLIWKPGNGEKMAEESEQLEDRLSGETVQQHPFSLLGDLEQQHDGSVRSIRAAVIEGHTFLLSASNDNTIRLWSQSADPDIADPSWNLDKVLRGHGRWVRSAAFIAGGQEIISAAFDGAKVWRWQNYSMPRTLFPVAERRMGFRPSEIGLSDATVTKHSPDQRWIATGYAGGTIAVWDMASGGESKAQRLIDGHDLLTSTGQFYDSGNRLLTAAGDNTTRLWDVQSGTNLASLIGTGFRGTAAIHWNDDQQTATVVTGSDNRIAPATFWVVNRDGSITKTPLLGQLIRSVIDRQLTLASGNKQGKITLTSLNSEQHDLFTQLRRQMPVLTAASFNANGDQFIVGDSDGNCYLFDHQHAEQKQTCQLKKVLRAHGTSIVACRFIPNSNRLVTASSAGQVALWDAQTYQKLTDLPSREPVMSVHVSSDGKQLIVGHAPIDSRLQRDPLESPVCRVFDLSDQTPELVATLLPVDKAGSRNWSSNQPTVQSVQFAKDGQRALVSLYFPTTDSLQKVSPYVSGFWQWNQADQDFATIDVKAASEVASTVLLEKPETTELLVVGGKGAKLLKQSDSNANSFETLTASFRPSTRIESLDFANDPLTGQSTRLVMGDNEGNLRVWDLLDGRWSEQGDAAVHLVGAHLAPIVMTEFFPSDPSRFLSVDRTGRWLVWTFDQSWSVTQEHQPQQPTVANCARLSHQGNTLLVGNETSGLIWKTDGNGQFQRSLIDWQSGRVERVCFAHDDSWMVTCDDQGTISIWDDAGEPVTKLVQQDTQPVNDLVLTNDRLRMITAQGKQIVIWDLGGVGRGQNQPGDGESSDIKELLSNEAHRMVTSISLSPDNRSLVTAGTEGQTILWNGAPILPISLSGNRAQFAYQSSQGKVALQQSLMLHDPSLLADFRSAVVYATITDSDDQINEELSLLPIRTSSGRSIEVREVNGAVNVMYIPSPNATARHIGTLSVRRALAAGNPTTQLECALNENADQAAVQTLLRSIAFQFHPGVSAGDHINPVAQTVTDENSDAEDQDESDGILEQLNVITARQIEIGVKQIGYHDSAATENQQKLYPTKLSVIIDVELEDAEQINGDEPIAPDSIAAIKAAERA</sequence>
<feature type="compositionally biased region" description="Low complexity" evidence="8">
    <location>
        <begin position="43"/>
        <end position="56"/>
    </location>
</feature>
<feature type="repeat" description="WD" evidence="5">
    <location>
        <begin position="948"/>
        <end position="989"/>
    </location>
</feature>
<feature type="repeat" description="WD" evidence="5">
    <location>
        <begin position="902"/>
        <end position="935"/>
    </location>
</feature>
<keyword evidence="7" id="KW-0175">Coiled coil</keyword>
<evidence type="ECO:0000313" key="11">
    <source>
        <dbReference type="Proteomes" id="UP000315003"/>
    </source>
</evidence>
<dbReference type="GO" id="GO:0004674">
    <property type="term" value="F:protein serine/threonine kinase activity"/>
    <property type="evidence" value="ECO:0007669"/>
    <property type="project" value="UniProtKB-EC"/>
</dbReference>
<dbReference type="PANTHER" id="PTHR44019">
    <property type="entry name" value="WD REPEAT-CONTAINING PROTEIN 55"/>
    <property type="match status" value="1"/>
</dbReference>
<feature type="compositionally biased region" description="Low complexity" evidence="8">
    <location>
        <begin position="93"/>
        <end position="113"/>
    </location>
</feature>
<keyword evidence="4 6" id="KW-0067">ATP-binding</keyword>
<evidence type="ECO:0000256" key="8">
    <source>
        <dbReference type="SAM" id="MobiDB-lite"/>
    </source>
</evidence>
<dbReference type="InterPro" id="IPR017441">
    <property type="entry name" value="Protein_kinase_ATP_BS"/>
</dbReference>
<dbReference type="SMART" id="SM00320">
    <property type="entry name" value="WD40"/>
    <property type="match status" value="15"/>
</dbReference>
<feature type="domain" description="Protein kinase" evidence="9">
    <location>
        <begin position="220"/>
        <end position="481"/>
    </location>
</feature>
<dbReference type="Gene3D" id="3.30.200.20">
    <property type="entry name" value="Phosphorylase Kinase, domain 1"/>
    <property type="match status" value="1"/>
</dbReference>
<evidence type="ECO:0000256" key="4">
    <source>
        <dbReference type="ARBA" id="ARBA00022840"/>
    </source>
</evidence>
<dbReference type="OrthoDB" id="218695at2"/>
<dbReference type="InterPro" id="IPR011009">
    <property type="entry name" value="Kinase-like_dom_sf"/>
</dbReference>
<dbReference type="Pfam" id="PF00069">
    <property type="entry name" value="Pkinase"/>
    <property type="match status" value="1"/>
</dbReference>
<dbReference type="Gene3D" id="1.10.510.10">
    <property type="entry name" value="Transferase(Phosphotransferase) domain 1"/>
    <property type="match status" value="1"/>
</dbReference>
<keyword evidence="2" id="KW-0677">Repeat</keyword>
<dbReference type="PROSITE" id="PS00108">
    <property type="entry name" value="PROTEIN_KINASE_ST"/>
    <property type="match status" value="1"/>
</dbReference>
<dbReference type="InterPro" id="IPR036322">
    <property type="entry name" value="WD40_repeat_dom_sf"/>
</dbReference>
<accession>A0A517SZJ7</accession>
<dbReference type="PROSITE" id="PS50294">
    <property type="entry name" value="WD_REPEATS_REGION"/>
    <property type="match status" value="4"/>
</dbReference>
<evidence type="ECO:0000256" key="6">
    <source>
        <dbReference type="PROSITE-ProRule" id="PRU10141"/>
    </source>
</evidence>
<dbReference type="SUPFAM" id="SSF50969">
    <property type="entry name" value="YVTN repeat-like/Quinoprotein amine dehydrogenase"/>
    <property type="match status" value="1"/>
</dbReference>
<evidence type="ECO:0000256" key="7">
    <source>
        <dbReference type="SAM" id="Coils"/>
    </source>
</evidence>
<dbReference type="SMART" id="SM00220">
    <property type="entry name" value="S_TKc"/>
    <property type="match status" value="1"/>
</dbReference>
<keyword evidence="10" id="KW-0418">Kinase</keyword>